<name>A0ABD3TUK1_9LAMI</name>
<dbReference type="PANTHER" id="PTHR34281">
    <property type="entry name" value="PROTEIN EARLY FLOWERING 3"/>
    <property type="match status" value="1"/>
</dbReference>
<dbReference type="Proteomes" id="UP001634393">
    <property type="component" value="Unassembled WGS sequence"/>
</dbReference>
<dbReference type="InterPro" id="IPR039319">
    <property type="entry name" value="ELF3-like"/>
</dbReference>
<accession>A0ABD3TUK1</accession>
<sequence>MDPLFPRLHINDADKGGPRAPPRNKMALCEQYNVPSQNPSPRFNSGSMAMLSLQTTSSSSTTSTHVESPTQKVLPSFCSLPGPSHFALTERYRSYYSGGLNFNTSQSTESSSKPHCFPTFSIKRSGDDLRVPSFAQPHLECKRDGTSGIPERIMRKRCSSAMDDASQPFPILEDKNESIKECSNCKDCESVRVGNADNSEESSDTSVTESISGLELTPDDVIRVIGQRLFWKARKTIIHQQRLFSVQIFELHRLIKVQRLITGSPDVLHENNFNLNKPSIKFPPMNKLLYVTPLDPSPVIIKPKAGTLKSNPSKDHGQEPVCAQLPTPLNNAQQSSLNPSPTPASIPIDAKLPPLYFHPPPGNQWLVPVRSPSEGLIYKPYTGPCPPTAGIMSPVFGNCGPIGLNSVAGKMPGPRFSGTALGQSYLQPYAMPLLNASSANLEPEQVTPFDVNLTIPCRSSCSLSSKPSGVVSECSKGSEVQGSSATSPDRFQGDVLSLFPTTPSVQVSKDKCTEQKVQVIKVVPHNPRLATESAARIFQSIQEERKKT</sequence>
<comment type="caution">
    <text evidence="2">The sequence shown here is derived from an EMBL/GenBank/DDBJ whole genome shotgun (WGS) entry which is preliminary data.</text>
</comment>
<evidence type="ECO:0000256" key="1">
    <source>
        <dbReference type="SAM" id="MobiDB-lite"/>
    </source>
</evidence>
<evidence type="ECO:0008006" key="4">
    <source>
        <dbReference type="Google" id="ProtNLM"/>
    </source>
</evidence>
<organism evidence="2 3">
    <name type="scientific">Penstemon smallii</name>
    <dbReference type="NCBI Taxonomy" id="265156"/>
    <lineage>
        <taxon>Eukaryota</taxon>
        <taxon>Viridiplantae</taxon>
        <taxon>Streptophyta</taxon>
        <taxon>Embryophyta</taxon>
        <taxon>Tracheophyta</taxon>
        <taxon>Spermatophyta</taxon>
        <taxon>Magnoliopsida</taxon>
        <taxon>eudicotyledons</taxon>
        <taxon>Gunneridae</taxon>
        <taxon>Pentapetalae</taxon>
        <taxon>asterids</taxon>
        <taxon>lamiids</taxon>
        <taxon>Lamiales</taxon>
        <taxon>Plantaginaceae</taxon>
        <taxon>Cheloneae</taxon>
        <taxon>Penstemon</taxon>
    </lineage>
</organism>
<dbReference type="PANTHER" id="PTHR34281:SF2">
    <property type="entry name" value="PROTEIN EARLY FLOWERING 3"/>
    <property type="match status" value="1"/>
</dbReference>
<reference evidence="2 3" key="1">
    <citation type="submission" date="2024-12" db="EMBL/GenBank/DDBJ databases">
        <title>The unique morphological basis and parallel evolutionary history of personate flowers in Penstemon.</title>
        <authorList>
            <person name="Depatie T.H."/>
            <person name="Wessinger C.A."/>
        </authorList>
    </citation>
    <scope>NUCLEOTIDE SEQUENCE [LARGE SCALE GENOMIC DNA]</scope>
    <source>
        <strain evidence="2">WTNN_2</strain>
        <tissue evidence="2">Leaf</tissue>
    </source>
</reference>
<proteinExistence type="predicted"/>
<dbReference type="EMBL" id="JBJXBP010000003">
    <property type="protein sequence ID" value="KAL3840839.1"/>
    <property type="molecule type" value="Genomic_DNA"/>
</dbReference>
<keyword evidence="3" id="KW-1185">Reference proteome</keyword>
<feature type="region of interest" description="Disordered" evidence="1">
    <location>
        <begin position="304"/>
        <end position="342"/>
    </location>
</feature>
<feature type="region of interest" description="Disordered" evidence="1">
    <location>
        <begin position="1"/>
        <end position="23"/>
    </location>
</feature>
<feature type="compositionally biased region" description="Polar residues" evidence="1">
    <location>
        <begin position="327"/>
        <end position="339"/>
    </location>
</feature>
<dbReference type="AlphaFoldDB" id="A0ABD3TUK1"/>
<evidence type="ECO:0000313" key="3">
    <source>
        <dbReference type="Proteomes" id="UP001634393"/>
    </source>
</evidence>
<gene>
    <name evidence="2" type="ORF">ACJIZ3_025430</name>
</gene>
<protein>
    <recommendedName>
        <fullName evidence="4">Protein EARLY FLOWERING 3-like</fullName>
    </recommendedName>
</protein>
<evidence type="ECO:0000313" key="2">
    <source>
        <dbReference type="EMBL" id="KAL3840839.1"/>
    </source>
</evidence>